<dbReference type="Proteomes" id="UP000294621">
    <property type="component" value="Unassembled WGS sequence"/>
</dbReference>
<dbReference type="InterPro" id="IPR021466">
    <property type="entry name" value="Put_rhamnosyl_transferase"/>
</dbReference>
<dbReference type="Pfam" id="PF11316">
    <property type="entry name" value="Rhamno_transf"/>
    <property type="match status" value="1"/>
</dbReference>
<dbReference type="RefSeq" id="WP_133350348.1">
    <property type="nucleotide sequence ID" value="NZ_SMZQ01000008.1"/>
</dbReference>
<proteinExistence type="predicted"/>
<evidence type="ECO:0000313" key="1">
    <source>
        <dbReference type="EMBL" id="TDL35830.1"/>
    </source>
</evidence>
<reference evidence="1 2" key="1">
    <citation type="submission" date="2019-03" db="EMBL/GenBank/DDBJ databases">
        <title>Genome Sequencing and Assembly of Various Microbes Isolated from Partially Reclaimed Soil and Acid Mine Drainage (AMD) Site.</title>
        <authorList>
            <person name="Steinbock B."/>
            <person name="Bechtold R."/>
            <person name="Sevigny J.L."/>
            <person name="Thomas D."/>
            <person name="Cuthill L.R."/>
            <person name="Aveiro Johannsen E.J."/>
            <person name="Thomas K."/>
            <person name="Ghosh A."/>
        </authorList>
    </citation>
    <scope>NUCLEOTIDE SEQUENCE [LARGE SCALE GENOMIC DNA]</scope>
    <source>
        <strain evidence="1 2">S-A1</strain>
    </source>
</reference>
<dbReference type="AlphaFoldDB" id="A0A4R5XVI5"/>
<dbReference type="EMBL" id="SMZQ01000008">
    <property type="protein sequence ID" value="TDL35830.1"/>
    <property type="molecule type" value="Genomic_DNA"/>
</dbReference>
<sequence>MQADVDHILLTRFNLPSKGAESFVRSRDGWLRSRMELFERYCLPSVASQTVKSFNWVIYFDPQSPEWLKTKVRQLAETSVFTPIYRAEVSRQELLQDLREVSGAKHANLMTTNLDNDDGLALDFVQRLQEIPAGPLPTAVFLVHGLIRSDQRIYLRTDRSNAFCSVREDWSSAQTCWATWHNLLRTSMDVIEVGGSPAWLQVIHGANVSNRIRGRRISAAPYRPTFGSLLDGAENLKHGALLKDVMVDRPVRRARDIGRAVVKEAAMAMMGKDGLDRLKAGIASHYSTWTQIPHSAAIGAHRSRPERTAGKG</sequence>
<dbReference type="OrthoDB" id="9771846at2"/>
<name>A0A4R5XVI5_9MICC</name>
<gene>
    <name evidence="1" type="ORF">E2R57_14895</name>
</gene>
<protein>
    <recommendedName>
        <fullName evidence="3">Rhamnosyltransferase</fullName>
    </recommendedName>
</protein>
<organism evidence="1 2">
    <name type="scientific">Arthrobacter nitrophenolicus</name>
    <dbReference type="NCBI Taxonomy" id="683150"/>
    <lineage>
        <taxon>Bacteria</taxon>
        <taxon>Bacillati</taxon>
        <taxon>Actinomycetota</taxon>
        <taxon>Actinomycetes</taxon>
        <taxon>Micrococcales</taxon>
        <taxon>Micrococcaceae</taxon>
        <taxon>Arthrobacter</taxon>
    </lineage>
</organism>
<comment type="caution">
    <text evidence="1">The sequence shown here is derived from an EMBL/GenBank/DDBJ whole genome shotgun (WGS) entry which is preliminary data.</text>
</comment>
<accession>A0A4R5XVI5</accession>
<evidence type="ECO:0000313" key="2">
    <source>
        <dbReference type="Proteomes" id="UP000294621"/>
    </source>
</evidence>
<evidence type="ECO:0008006" key="3">
    <source>
        <dbReference type="Google" id="ProtNLM"/>
    </source>
</evidence>